<evidence type="ECO:0000313" key="2">
    <source>
        <dbReference type="EMBL" id="RWA14359.1"/>
    </source>
</evidence>
<dbReference type="InterPro" id="IPR011008">
    <property type="entry name" value="Dimeric_a/b-barrel"/>
</dbReference>
<organism evidence="2 3">
    <name type="scientific">Xylaria grammica</name>
    <dbReference type="NCBI Taxonomy" id="363999"/>
    <lineage>
        <taxon>Eukaryota</taxon>
        <taxon>Fungi</taxon>
        <taxon>Dikarya</taxon>
        <taxon>Ascomycota</taxon>
        <taxon>Pezizomycotina</taxon>
        <taxon>Sordariomycetes</taxon>
        <taxon>Xylariomycetidae</taxon>
        <taxon>Xylariales</taxon>
        <taxon>Xylariaceae</taxon>
        <taxon>Xylaria</taxon>
    </lineage>
</organism>
<dbReference type="STRING" id="363999.A0A439DIX8"/>
<dbReference type="Proteomes" id="UP000286045">
    <property type="component" value="Unassembled WGS sequence"/>
</dbReference>
<protein>
    <recommendedName>
        <fullName evidence="1">ABM domain-containing protein</fullName>
    </recommendedName>
</protein>
<keyword evidence="3" id="KW-1185">Reference proteome</keyword>
<dbReference type="PROSITE" id="PS51725">
    <property type="entry name" value="ABM"/>
    <property type="match status" value="1"/>
</dbReference>
<dbReference type="Pfam" id="PF03992">
    <property type="entry name" value="ABM"/>
    <property type="match status" value="1"/>
</dbReference>
<feature type="domain" description="ABM" evidence="1">
    <location>
        <begin position="3"/>
        <end position="94"/>
    </location>
</feature>
<dbReference type="InterPro" id="IPR007138">
    <property type="entry name" value="ABM_dom"/>
</dbReference>
<proteinExistence type="predicted"/>
<sequence>MVYTIVVHLRAKPGRENIAKVHAKLNEASAIYSKDKETISWFVMQSVHDPQDFTIVERYENEGSQKYHLENPYWKTFDPFVIPLLEKPMDLRRFEELAPVEGEEALLK</sequence>
<comment type="caution">
    <text evidence="2">The sequence shown here is derived from an EMBL/GenBank/DDBJ whole genome shotgun (WGS) entry which is preliminary data.</text>
</comment>
<evidence type="ECO:0000313" key="3">
    <source>
        <dbReference type="Proteomes" id="UP000286045"/>
    </source>
</evidence>
<dbReference type="PANTHER" id="PTHR38052">
    <property type="entry name" value="EXPRESSED PROTEIN"/>
    <property type="match status" value="1"/>
</dbReference>
<dbReference type="SUPFAM" id="SSF54909">
    <property type="entry name" value="Dimeric alpha+beta barrel"/>
    <property type="match status" value="1"/>
</dbReference>
<name>A0A439DIX8_9PEZI</name>
<accession>A0A439DIX8</accession>
<gene>
    <name evidence="2" type="ORF">EKO27_g718</name>
</gene>
<dbReference type="Gene3D" id="3.30.70.100">
    <property type="match status" value="1"/>
</dbReference>
<dbReference type="EMBL" id="RYZI01000009">
    <property type="protein sequence ID" value="RWA14359.1"/>
    <property type="molecule type" value="Genomic_DNA"/>
</dbReference>
<dbReference type="PANTHER" id="PTHR38052:SF1">
    <property type="entry name" value="ABM DOMAIN-CONTAINING PROTEIN"/>
    <property type="match status" value="1"/>
</dbReference>
<dbReference type="AlphaFoldDB" id="A0A439DIX8"/>
<evidence type="ECO:0000259" key="1">
    <source>
        <dbReference type="PROSITE" id="PS51725"/>
    </source>
</evidence>
<reference evidence="2 3" key="1">
    <citation type="submission" date="2018-12" db="EMBL/GenBank/DDBJ databases">
        <title>Draft genome sequence of Xylaria grammica IHI A82.</title>
        <authorList>
            <person name="Buettner E."/>
            <person name="Kellner H."/>
        </authorList>
    </citation>
    <scope>NUCLEOTIDE SEQUENCE [LARGE SCALE GENOMIC DNA]</scope>
    <source>
        <strain evidence="2 3">IHI A82</strain>
    </source>
</reference>